<dbReference type="InterPro" id="IPR023026">
    <property type="entry name" value="Trp_synth_beta/beta-like"/>
</dbReference>
<dbReference type="GO" id="GO:0004834">
    <property type="term" value="F:tryptophan synthase activity"/>
    <property type="evidence" value="ECO:0007669"/>
    <property type="project" value="UniProtKB-EC"/>
</dbReference>
<dbReference type="InterPro" id="IPR036052">
    <property type="entry name" value="TrpB-like_PALP_sf"/>
</dbReference>
<organism evidence="3 4">
    <name type="scientific">Streptococcus vestibularis</name>
    <dbReference type="NCBI Taxonomy" id="1343"/>
    <lineage>
        <taxon>Bacteria</taxon>
        <taxon>Bacillati</taxon>
        <taxon>Bacillota</taxon>
        <taxon>Bacilli</taxon>
        <taxon>Lactobacillales</taxon>
        <taxon>Streptococcaceae</taxon>
        <taxon>Streptococcus</taxon>
    </lineage>
</organism>
<gene>
    <name evidence="3" type="ORF">KH901_01290</name>
</gene>
<dbReference type="EC" id="4.2.1.20" evidence="3"/>
<feature type="non-terminal residue" evidence="3">
    <location>
        <position position="1"/>
    </location>
</feature>
<dbReference type="Gene3D" id="3.40.50.1100">
    <property type="match status" value="1"/>
</dbReference>
<accession>A0A943LY07</accession>
<dbReference type="PANTHER" id="PTHR48077">
    <property type="entry name" value="TRYPTOPHAN SYNTHASE-RELATED"/>
    <property type="match status" value="1"/>
</dbReference>
<proteinExistence type="predicted"/>
<name>A0A943LY07_STRVE</name>
<dbReference type="GO" id="GO:0005737">
    <property type="term" value="C:cytoplasm"/>
    <property type="evidence" value="ECO:0007669"/>
    <property type="project" value="TreeGrafter"/>
</dbReference>
<sequence>PEHCYFNEIGRATYDSITDEEALEGFKLLSRLEGIIPALESSHAIALAQKVASKMSPDQSLIVCLSGRGDKDVMQVKERFEAEAEGK</sequence>
<evidence type="ECO:0000313" key="4">
    <source>
        <dbReference type="Proteomes" id="UP000703822"/>
    </source>
</evidence>
<evidence type="ECO:0000256" key="1">
    <source>
        <dbReference type="ARBA" id="ARBA00001933"/>
    </source>
</evidence>
<dbReference type="AlphaFoldDB" id="A0A943LY07"/>
<dbReference type="SUPFAM" id="SSF53686">
    <property type="entry name" value="Tryptophan synthase beta subunit-like PLP-dependent enzymes"/>
    <property type="match status" value="1"/>
</dbReference>
<evidence type="ECO:0000256" key="2">
    <source>
        <dbReference type="ARBA" id="ARBA00022898"/>
    </source>
</evidence>
<evidence type="ECO:0000313" key="3">
    <source>
        <dbReference type="EMBL" id="MBS6097123.1"/>
    </source>
</evidence>
<reference evidence="3" key="1">
    <citation type="submission" date="2021-05" db="EMBL/GenBank/DDBJ databases">
        <title>Infant gut strain persistence is associated with maternal origin, phylogeny, and functional potential including surface adhesion and iron acquisition.</title>
        <authorList>
            <person name="Lou Y.C."/>
        </authorList>
    </citation>
    <scope>NUCLEOTIDE SEQUENCE</scope>
    <source>
        <strain evidence="3">L3_122_031G1_dasL3_122_031G1_maxbin2.maxbin.025s ta_sub</strain>
    </source>
</reference>
<dbReference type="Proteomes" id="UP000703822">
    <property type="component" value="Unassembled WGS sequence"/>
</dbReference>
<keyword evidence="2" id="KW-0663">Pyridoxal phosphate</keyword>
<dbReference type="PANTHER" id="PTHR48077:SF3">
    <property type="entry name" value="TRYPTOPHAN SYNTHASE"/>
    <property type="match status" value="1"/>
</dbReference>
<comment type="caution">
    <text evidence="3">The sequence shown here is derived from an EMBL/GenBank/DDBJ whole genome shotgun (WGS) entry which is preliminary data.</text>
</comment>
<dbReference type="EMBL" id="JAHAGS010000015">
    <property type="protein sequence ID" value="MBS6097123.1"/>
    <property type="molecule type" value="Genomic_DNA"/>
</dbReference>
<keyword evidence="3" id="KW-0456">Lyase</keyword>
<comment type="cofactor">
    <cofactor evidence="1">
        <name>pyridoxal 5'-phosphate</name>
        <dbReference type="ChEBI" id="CHEBI:597326"/>
    </cofactor>
</comment>
<protein>
    <submittedName>
        <fullName evidence="3">Tryptophan synthase subunit beta</fullName>
        <ecNumber evidence="3">4.2.1.20</ecNumber>
    </submittedName>
</protein>